<evidence type="ECO:0000256" key="1">
    <source>
        <dbReference type="SAM" id="Phobius"/>
    </source>
</evidence>
<proteinExistence type="predicted"/>
<sequence>MQVLPGNEHKLKMMKRVATSLLVVAAALLALAKFHHDAGPWAWLSAFAEASMVGALADWFAVVALFRRPMGLPIPHTAILPSNKARVADALAVFVRDKFLGTDALLAKIPALDPAAALANWLREPKQARLAADKLADGIAVFVRAFDDTPLKDALAGLVRERARDVDVSGAVGQMLDLFTENRRHQSLLDEGIKRAALWLDDPAVQQYFANRIVAVAGEEYPTLISALGLFGVKTEEVGVKLAGALVRGFHVYLHEISENPEHERRQAFDAAVQGFIDKLKIDEAFLSRIDEAKLALLRSPALSTHIDRIWESAREHLLLGLATSGSSLRVGLTDALATFGDTLLSSRAWCDALNAQCATFVAAIAPAVRETVSAHIAQTVREWDDAVLVQEVERSVGSDLQFIRINGTIVGGLAGLTIHAVTTILA</sequence>
<name>A0A0F5JVN2_9BURK</name>
<feature type="transmembrane region" description="Helical" evidence="1">
    <location>
        <begin position="42"/>
        <end position="66"/>
    </location>
</feature>
<dbReference type="Proteomes" id="UP000033618">
    <property type="component" value="Unassembled WGS sequence"/>
</dbReference>
<dbReference type="AlphaFoldDB" id="A0A0F5JVN2"/>
<evidence type="ECO:0008006" key="4">
    <source>
        <dbReference type="Google" id="ProtNLM"/>
    </source>
</evidence>
<dbReference type="PATRIC" id="fig|28092.6.peg.4772"/>
<dbReference type="OrthoDB" id="9769590at2"/>
<keyword evidence="1" id="KW-0812">Transmembrane</keyword>
<dbReference type="InterPro" id="IPR007383">
    <property type="entry name" value="DUF445"/>
</dbReference>
<dbReference type="PANTHER" id="PTHR38442:SF1">
    <property type="entry name" value="INNER MEMBRANE PROTEIN"/>
    <property type="match status" value="1"/>
</dbReference>
<keyword evidence="3" id="KW-1185">Reference proteome</keyword>
<dbReference type="STRING" id="28092.WM40_20285"/>
<dbReference type="Pfam" id="PF04286">
    <property type="entry name" value="DUF445"/>
    <property type="match status" value="1"/>
</dbReference>
<dbReference type="PANTHER" id="PTHR38442">
    <property type="entry name" value="INNER MEMBRANE PROTEIN-RELATED"/>
    <property type="match status" value="1"/>
</dbReference>
<organism evidence="2 3">
    <name type="scientific">Robbsia andropogonis</name>
    <dbReference type="NCBI Taxonomy" id="28092"/>
    <lineage>
        <taxon>Bacteria</taxon>
        <taxon>Pseudomonadati</taxon>
        <taxon>Pseudomonadota</taxon>
        <taxon>Betaproteobacteria</taxon>
        <taxon>Burkholderiales</taxon>
        <taxon>Burkholderiaceae</taxon>
        <taxon>Robbsia</taxon>
    </lineage>
</organism>
<evidence type="ECO:0000313" key="3">
    <source>
        <dbReference type="Proteomes" id="UP000033618"/>
    </source>
</evidence>
<accession>A0A0F5JVN2</accession>
<evidence type="ECO:0000313" key="2">
    <source>
        <dbReference type="EMBL" id="KKB61926.1"/>
    </source>
</evidence>
<protein>
    <recommendedName>
        <fullName evidence="4">DUF445 domain-containing protein</fullName>
    </recommendedName>
</protein>
<keyword evidence="1" id="KW-1133">Transmembrane helix</keyword>
<reference evidence="2 3" key="1">
    <citation type="submission" date="2015-03" db="EMBL/GenBank/DDBJ databases">
        <title>Draft Genome Sequence of Burkholderia andropogonis type strain ICMP2807, isolated from Sorghum bicolor.</title>
        <authorList>
            <person name="Lopes-Santos L."/>
            <person name="Castro D.B."/>
            <person name="Ottoboni L.M."/>
            <person name="Park D."/>
            <person name="Weirc B.S."/>
            <person name="Destefano S.A."/>
        </authorList>
    </citation>
    <scope>NUCLEOTIDE SEQUENCE [LARGE SCALE GENOMIC DNA]</scope>
    <source>
        <strain evidence="2 3">ICMP2807</strain>
    </source>
</reference>
<dbReference type="EMBL" id="LAQU01000028">
    <property type="protein sequence ID" value="KKB61926.1"/>
    <property type="molecule type" value="Genomic_DNA"/>
</dbReference>
<dbReference type="GO" id="GO:0005886">
    <property type="term" value="C:plasma membrane"/>
    <property type="evidence" value="ECO:0007669"/>
    <property type="project" value="TreeGrafter"/>
</dbReference>
<keyword evidence="1" id="KW-0472">Membrane</keyword>
<comment type="caution">
    <text evidence="2">The sequence shown here is derived from an EMBL/GenBank/DDBJ whole genome shotgun (WGS) entry which is preliminary data.</text>
</comment>
<gene>
    <name evidence="2" type="ORF">WM40_20285</name>
</gene>